<gene>
    <name evidence="1" type="ORF">FH969_15030</name>
</gene>
<sequence>MLADVGVAEDGAADGGALGRGIELWCAAVPFSDSPYAQGGPDQVVLGLRSSDGVDTEVARVDGRLLSTEVAGGFTGRMIGTRASGRAAPLTLTRFAYAPGSD</sequence>
<accession>A0A5C5B8F1</accession>
<dbReference type="AlphaFoldDB" id="A0A5C5B8F1"/>
<proteinExistence type="predicted"/>
<dbReference type="Proteomes" id="UP000313849">
    <property type="component" value="Unassembled WGS sequence"/>
</dbReference>
<organism evidence="1 2">
    <name type="scientific">Miniimonas arenae</name>
    <dbReference type="NCBI Taxonomy" id="676201"/>
    <lineage>
        <taxon>Bacteria</taxon>
        <taxon>Bacillati</taxon>
        <taxon>Actinomycetota</taxon>
        <taxon>Actinomycetes</taxon>
        <taxon>Micrococcales</taxon>
        <taxon>Beutenbergiaceae</taxon>
        <taxon>Miniimonas</taxon>
    </lineage>
</organism>
<reference evidence="1 2" key="1">
    <citation type="submission" date="2019-06" db="EMBL/GenBank/DDBJ databases">
        <title>Draft genome sequence of Miniimonas arenae KCTC 19750T isolated from sea sand.</title>
        <authorList>
            <person name="Park S.-J."/>
        </authorList>
    </citation>
    <scope>NUCLEOTIDE SEQUENCE [LARGE SCALE GENOMIC DNA]</scope>
    <source>
        <strain evidence="1 2">KCTC 19750</strain>
    </source>
</reference>
<evidence type="ECO:0000313" key="2">
    <source>
        <dbReference type="Proteomes" id="UP000313849"/>
    </source>
</evidence>
<name>A0A5C5B8F1_9MICO</name>
<dbReference type="Gene3D" id="2.60.120.200">
    <property type="match status" value="1"/>
</dbReference>
<protein>
    <submittedName>
        <fullName evidence="1">Uncharacterized protein</fullName>
    </submittedName>
</protein>
<dbReference type="EMBL" id="VENP01000148">
    <property type="protein sequence ID" value="TNU72226.1"/>
    <property type="molecule type" value="Genomic_DNA"/>
</dbReference>
<evidence type="ECO:0000313" key="1">
    <source>
        <dbReference type="EMBL" id="TNU72226.1"/>
    </source>
</evidence>
<dbReference type="OrthoDB" id="9801455at2"/>
<comment type="caution">
    <text evidence="1">The sequence shown here is derived from an EMBL/GenBank/DDBJ whole genome shotgun (WGS) entry which is preliminary data.</text>
</comment>
<keyword evidence="2" id="KW-1185">Reference proteome</keyword>